<feature type="compositionally biased region" description="Polar residues" evidence="3">
    <location>
        <begin position="59"/>
        <end position="78"/>
    </location>
</feature>
<proteinExistence type="predicted"/>
<evidence type="ECO:0000259" key="4">
    <source>
        <dbReference type="Pfam" id="PF17177"/>
    </source>
</evidence>
<dbReference type="GO" id="GO:0003729">
    <property type="term" value="F:mRNA binding"/>
    <property type="evidence" value="ECO:0007669"/>
    <property type="project" value="TreeGrafter"/>
</dbReference>
<feature type="compositionally biased region" description="Basic and acidic residues" evidence="3">
    <location>
        <begin position="17"/>
        <end position="27"/>
    </location>
</feature>
<feature type="repeat" description="PPR" evidence="2">
    <location>
        <begin position="157"/>
        <end position="191"/>
    </location>
</feature>
<dbReference type="PANTHER" id="PTHR47938">
    <property type="entry name" value="RESPIRATORY COMPLEX I CHAPERONE (CIA84), PUTATIVE (AFU_ORTHOLOGUE AFUA_2G06020)-RELATED"/>
    <property type="match status" value="1"/>
</dbReference>
<dbReference type="NCBIfam" id="TIGR00756">
    <property type="entry name" value="PPR"/>
    <property type="match status" value="5"/>
</dbReference>
<dbReference type="InterPro" id="IPR011990">
    <property type="entry name" value="TPR-like_helical_dom_sf"/>
</dbReference>
<dbReference type="EMBL" id="JADGJD010001296">
    <property type="protein sequence ID" value="KAJ3044430.1"/>
    <property type="molecule type" value="Genomic_DNA"/>
</dbReference>
<keyword evidence="1" id="KW-0677">Repeat</keyword>
<feature type="repeat" description="PPR" evidence="2">
    <location>
        <begin position="297"/>
        <end position="331"/>
    </location>
</feature>
<dbReference type="PANTHER" id="PTHR47938:SF35">
    <property type="entry name" value="PENTATRICOPEPTIDE REPEAT-CONTAINING PROTEIN 4, MITOCHONDRIAL-RELATED"/>
    <property type="match status" value="1"/>
</dbReference>
<evidence type="ECO:0000256" key="3">
    <source>
        <dbReference type="SAM" id="MobiDB-lite"/>
    </source>
</evidence>
<sequence>MFSAISPAKGSARKAAVRRDRQSRDEFSEWQSFQNDRRSRQRQFQRAEDSLATLEDRSATANETRQSALDPSEESSATDVPVYKPRPADVPALEEALTTQTWPTAWRLFKDICANDTAIQSLPDETLTNLLRLAVKNSTDASLTILTTMKQLSRTLTPTHYNLLIESYARTGQVTEARKTLSQMSSEGHNLTMETYNLFLKLHVRTKDTPGAITFFDKMVHEGIAPTLESYNVIISGCCDANDAENATKYFREMTDLGIDPDPTTYNHLIRLQVRLNNMPSALSILSQMQQKGIKPSELILTTLMTGYIKSSNPSGAISIFDDLTSQGVTPDAITYCTVISAKAKSGNLQSALQSLRTASTLPDFKTDSGPAPKTYQTLMEYCCKEGDFVTAENLLVEFTSRAGRAFAMHYEALCLGYTQRGKHLDAHRVFEQHLSNRGFFQTPIYNEVMKCAALAFDIETVEAVWSRLTSGDTKVKPDPMSYAIYLESLLSVREMNGSMEILKEMLHRGIEPDPIVWVTLIEGNLEGRDFRSAVRCIEWMRKSASRGGDLRGWVRDYKDDFEEIVASF</sequence>
<feature type="repeat" description="PPR" evidence="2">
    <location>
        <begin position="227"/>
        <end position="261"/>
    </location>
</feature>
<dbReference type="SUPFAM" id="SSF81901">
    <property type="entry name" value="HCP-like"/>
    <property type="match status" value="1"/>
</dbReference>
<dbReference type="AlphaFoldDB" id="A0AAD5S4B4"/>
<comment type="caution">
    <text evidence="5">The sequence shown here is derived from an EMBL/GenBank/DDBJ whole genome shotgun (WGS) entry which is preliminary data.</text>
</comment>
<dbReference type="Gene3D" id="1.25.40.10">
    <property type="entry name" value="Tetratricopeptide repeat domain"/>
    <property type="match status" value="3"/>
</dbReference>
<dbReference type="PROSITE" id="PS51375">
    <property type="entry name" value="PPR"/>
    <property type="match status" value="6"/>
</dbReference>
<feature type="repeat" description="PPR" evidence="2">
    <location>
        <begin position="192"/>
        <end position="226"/>
    </location>
</feature>
<feature type="repeat" description="PPR" evidence="2">
    <location>
        <begin position="262"/>
        <end position="296"/>
    </location>
</feature>
<feature type="region of interest" description="Disordered" evidence="3">
    <location>
        <begin position="1"/>
        <end position="86"/>
    </location>
</feature>
<feature type="compositionally biased region" description="Basic and acidic residues" evidence="3">
    <location>
        <begin position="45"/>
        <end position="58"/>
    </location>
</feature>
<protein>
    <recommendedName>
        <fullName evidence="4">PROP1-like PPR domain-containing protein</fullName>
    </recommendedName>
</protein>
<name>A0AAD5S4B4_9FUNG</name>
<dbReference type="InterPro" id="IPR002885">
    <property type="entry name" value="PPR_rpt"/>
</dbReference>
<reference evidence="5" key="1">
    <citation type="submission" date="2020-05" db="EMBL/GenBank/DDBJ databases">
        <title>Phylogenomic resolution of chytrid fungi.</title>
        <authorList>
            <person name="Stajich J.E."/>
            <person name="Amses K."/>
            <person name="Simmons R."/>
            <person name="Seto K."/>
            <person name="Myers J."/>
            <person name="Bonds A."/>
            <person name="Quandt C.A."/>
            <person name="Barry K."/>
            <person name="Liu P."/>
            <person name="Grigoriev I."/>
            <person name="Longcore J.E."/>
            <person name="James T.Y."/>
        </authorList>
    </citation>
    <scope>NUCLEOTIDE SEQUENCE</scope>
    <source>
        <strain evidence="5">JEL0318</strain>
    </source>
</reference>
<evidence type="ECO:0000313" key="6">
    <source>
        <dbReference type="Proteomes" id="UP001212841"/>
    </source>
</evidence>
<feature type="repeat" description="PPR" evidence="2">
    <location>
        <begin position="479"/>
        <end position="513"/>
    </location>
</feature>
<dbReference type="Pfam" id="PF17177">
    <property type="entry name" value="PPR_long"/>
    <property type="match status" value="1"/>
</dbReference>
<gene>
    <name evidence="5" type="ORF">HK097_001476</name>
</gene>
<keyword evidence="6" id="KW-1185">Reference proteome</keyword>
<evidence type="ECO:0000256" key="1">
    <source>
        <dbReference type="ARBA" id="ARBA00022737"/>
    </source>
</evidence>
<dbReference type="Pfam" id="PF01535">
    <property type="entry name" value="PPR"/>
    <property type="match status" value="2"/>
</dbReference>
<accession>A0AAD5S4B4</accession>
<feature type="domain" description="PROP1-like PPR" evidence="4">
    <location>
        <begin position="204"/>
        <end position="350"/>
    </location>
</feature>
<feature type="non-terminal residue" evidence="5">
    <location>
        <position position="1"/>
    </location>
</feature>
<evidence type="ECO:0000313" key="5">
    <source>
        <dbReference type="EMBL" id="KAJ3044430.1"/>
    </source>
</evidence>
<dbReference type="InterPro" id="IPR033443">
    <property type="entry name" value="PROP1-like_PPR_dom"/>
</dbReference>
<dbReference type="Proteomes" id="UP001212841">
    <property type="component" value="Unassembled WGS sequence"/>
</dbReference>
<organism evidence="5 6">
    <name type="scientific">Rhizophlyctis rosea</name>
    <dbReference type="NCBI Taxonomy" id="64517"/>
    <lineage>
        <taxon>Eukaryota</taxon>
        <taxon>Fungi</taxon>
        <taxon>Fungi incertae sedis</taxon>
        <taxon>Chytridiomycota</taxon>
        <taxon>Chytridiomycota incertae sedis</taxon>
        <taxon>Chytridiomycetes</taxon>
        <taxon>Rhizophlyctidales</taxon>
        <taxon>Rhizophlyctidaceae</taxon>
        <taxon>Rhizophlyctis</taxon>
    </lineage>
</organism>
<evidence type="ECO:0000256" key="2">
    <source>
        <dbReference type="PROSITE-ProRule" id="PRU00708"/>
    </source>
</evidence>